<dbReference type="OrthoDB" id="1391789at2759"/>
<accession>A0A7J7L757</accession>
<dbReference type="PANTHER" id="PTHR33116:SF78">
    <property type="entry name" value="OS12G0587133 PROTEIN"/>
    <property type="match status" value="1"/>
</dbReference>
<dbReference type="AlphaFoldDB" id="A0A7J7L757"/>
<name>A0A7J7L757_9MAGN</name>
<proteinExistence type="predicted"/>
<dbReference type="EMBL" id="JACGCM010002579">
    <property type="protein sequence ID" value="KAF6138422.1"/>
    <property type="molecule type" value="Genomic_DNA"/>
</dbReference>
<evidence type="ECO:0000259" key="1">
    <source>
        <dbReference type="Pfam" id="PF13966"/>
    </source>
</evidence>
<dbReference type="PANTHER" id="PTHR33116">
    <property type="entry name" value="REVERSE TRANSCRIPTASE ZINC-BINDING DOMAIN-CONTAINING PROTEIN-RELATED-RELATED"/>
    <property type="match status" value="1"/>
</dbReference>
<organism evidence="2 3">
    <name type="scientific">Kingdonia uniflora</name>
    <dbReference type="NCBI Taxonomy" id="39325"/>
    <lineage>
        <taxon>Eukaryota</taxon>
        <taxon>Viridiplantae</taxon>
        <taxon>Streptophyta</taxon>
        <taxon>Embryophyta</taxon>
        <taxon>Tracheophyta</taxon>
        <taxon>Spermatophyta</taxon>
        <taxon>Magnoliopsida</taxon>
        <taxon>Ranunculales</taxon>
        <taxon>Circaeasteraceae</taxon>
        <taxon>Kingdonia</taxon>
    </lineage>
</organism>
<feature type="domain" description="Reverse transcriptase zinc-binding" evidence="1">
    <location>
        <begin position="270"/>
        <end position="354"/>
    </location>
</feature>
<dbReference type="Proteomes" id="UP000541444">
    <property type="component" value="Unassembled WGS sequence"/>
</dbReference>
<evidence type="ECO:0000313" key="3">
    <source>
        <dbReference type="Proteomes" id="UP000541444"/>
    </source>
</evidence>
<gene>
    <name evidence="2" type="ORF">GIB67_027994</name>
</gene>
<protein>
    <recommendedName>
        <fullName evidence="1">Reverse transcriptase zinc-binding domain-containing protein</fullName>
    </recommendedName>
</protein>
<dbReference type="InterPro" id="IPR026960">
    <property type="entry name" value="RVT-Znf"/>
</dbReference>
<reference evidence="2 3" key="1">
    <citation type="journal article" date="2020" name="IScience">
        <title>Genome Sequencing of the Endangered Kingdonia uniflora (Circaeasteraceae, Ranunculales) Reveals Potential Mechanisms of Evolutionary Specialization.</title>
        <authorList>
            <person name="Sun Y."/>
            <person name="Deng T."/>
            <person name="Zhang A."/>
            <person name="Moore M.J."/>
            <person name="Landis J.B."/>
            <person name="Lin N."/>
            <person name="Zhang H."/>
            <person name="Zhang X."/>
            <person name="Huang J."/>
            <person name="Zhang X."/>
            <person name="Sun H."/>
            <person name="Wang H."/>
        </authorList>
    </citation>
    <scope>NUCLEOTIDE SEQUENCE [LARGE SCALE GENOMIC DNA]</scope>
    <source>
        <strain evidence="2">TB1705</strain>
        <tissue evidence="2">Leaf</tissue>
    </source>
</reference>
<sequence>MAARQWIYYSKSKLFLGTMTVSKKRNVEHFLRIKQGSFPENYLGIQLVQVRIKASNLKIMVDKIKKMANSYVGKLLSFQGRIVLAKSILNSIPIYNMAVYNDLSLSLKNVRESWDWHEKTERRKYGHVDESGFEYSSKEDTWAQYMRAKYFTKTGDIIGYYKKSSMWKGIKEAYIKVKKHSKWLIATGKKVDIWKDNWALNTALSGQILVEDTMGVHAHTVSDLLQHGTWNWDNAIGRLIQSLGDDFSKLFVNHTDSDRCIFTLNTRGNFSVPSAHEHIRKKSTICWWNKMLWRNNYSPRQNNLAWWIFQNALPTDDRVQKQQIKLASMCSLCKQHSETQSHLFLSCLYALNVWWWALDLFELNIVDWRFVNLFKLAKNRSTYIQDLWLNMVMAILNYIWISRNETRWEDKRVPTYCAKIVILSQALQTGQKESGRIALKILGS</sequence>
<evidence type="ECO:0000313" key="2">
    <source>
        <dbReference type="EMBL" id="KAF6138422.1"/>
    </source>
</evidence>
<keyword evidence="3" id="KW-1185">Reference proteome</keyword>
<dbReference type="Pfam" id="PF13966">
    <property type="entry name" value="zf-RVT"/>
    <property type="match status" value="1"/>
</dbReference>
<comment type="caution">
    <text evidence="2">The sequence shown here is derived from an EMBL/GenBank/DDBJ whole genome shotgun (WGS) entry which is preliminary data.</text>
</comment>